<evidence type="ECO:0000313" key="2">
    <source>
        <dbReference type="EMBL" id="PIH05488.1"/>
    </source>
</evidence>
<dbReference type="Pfam" id="PF04324">
    <property type="entry name" value="Fer2_BFD"/>
    <property type="match status" value="1"/>
</dbReference>
<dbReference type="Gene3D" id="1.10.10.1100">
    <property type="entry name" value="BFD-like [2Fe-2S]-binding domain"/>
    <property type="match status" value="1"/>
</dbReference>
<evidence type="ECO:0000259" key="1">
    <source>
        <dbReference type="Pfam" id="PF04324"/>
    </source>
</evidence>
<organism evidence="2 3">
    <name type="scientific">Clostridium combesii</name>
    <dbReference type="NCBI Taxonomy" id="39481"/>
    <lineage>
        <taxon>Bacteria</taxon>
        <taxon>Bacillati</taxon>
        <taxon>Bacillota</taxon>
        <taxon>Clostridia</taxon>
        <taxon>Eubacteriales</taxon>
        <taxon>Clostridiaceae</taxon>
        <taxon>Clostridium</taxon>
    </lineage>
</organism>
<reference evidence="2 3" key="1">
    <citation type="submission" date="2017-10" db="EMBL/GenBank/DDBJ databases">
        <title>Reclassification of Eubacterium combesii and discrepancies in the nomenclature of botulinum neurotoxin producing clostridia. Request for an Opinion.</title>
        <authorList>
            <person name="Dobritsa A.P."/>
            <person name="Kutumbaka K.K."/>
            <person name="Samadpour M."/>
        </authorList>
    </citation>
    <scope>NUCLEOTIDE SEQUENCE [LARGE SCALE GENOMIC DNA]</scope>
    <source>
        <strain evidence="2 3">DSM 20696</strain>
    </source>
</reference>
<gene>
    <name evidence="2" type="ORF">CS538_03090</name>
</gene>
<evidence type="ECO:0000313" key="3">
    <source>
        <dbReference type="Proteomes" id="UP000231322"/>
    </source>
</evidence>
<dbReference type="AlphaFoldDB" id="A0A2G7HK49"/>
<comment type="caution">
    <text evidence="2">The sequence shown here is derived from an EMBL/GenBank/DDBJ whole genome shotgun (WGS) entry which is preliminary data.</text>
</comment>
<protein>
    <recommendedName>
        <fullName evidence="1">BFD-like [2Fe-2S]-binding domain-containing protein</fullName>
    </recommendedName>
</protein>
<dbReference type="InterPro" id="IPR041854">
    <property type="entry name" value="BFD-like_2Fe2S-bd_dom_sf"/>
</dbReference>
<name>A0A2G7HK49_9CLOT</name>
<accession>A0A2G7HK49</accession>
<dbReference type="CDD" id="cd10141">
    <property type="entry name" value="CopZ-like_Fer2_BFD-like"/>
    <property type="match status" value="1"/>
</dbReference>
<feature type="domain" description="BFD-like [2Fe-2S]-binding" evidence="1">
    <location>
        <begin position="36"/>
        <end position="71"/>
    </location>
</feature>
<dbReference type="InterPro" id="IPR007419">
    <property type="entry name" value="BFD-like_2Fe2S-bd_dom"/>
</dbReference>
<keyword evidence="3" id="KW-1185">Reference proteome</keyword>
<proteinExistence type="predicted"/>
<dbReference type="EMBL" id="PEIK01000002">
    <property type="protein sequence ID" value="PIH05488.1"/>
    <property type="molecule type" value="Genomic_DNA"/>
</dbReference>
<dbReference type="Proteomes" id="UP000231322">
    <property type="component" value="Unassembled WGS sequence"/>
</dbReference>
<sequence>MVYSTIFFILEVLCMEKAKCCCCNSDNSQEAIIGEYVCYCNHVTEEDIVNAIKMGAENVEAVIKKTGAMKNSNCAVNNPKGTCCYSDIVHVFNKHKLE</sequence>